<dbReference type="RefSeq" id="WP_344753671.1">
    <property type="nucleotide sequence ID" value="NZ_BAABAE010000002.1"/>
</dbReference>
<dbReference type="Proteomes" id="UP001501004">
    <property type="component" value="Unassembled WGS sequence"/>
</dbReference>
<protein>
    <recommendedName>
        <fullName evidence="2">cysteine-S-conjugate beta-lyase</fullName>
        <ecNumber evidence="2">4.4.1.13</ecNumber>
    </recommendedName>
</protein>
<evidence type="ECO:0000256" key="1">
    <source>
        <dbReference type="ARBA" id="ARBA00001933"/>
    </source>
</evidence>
<evidence type="ECO:0000256" key="5">
    <source>
        <dbReference type="ARBA" id="ARBA00037974"/>
    </source>
</evidence>
<gene>
    <name evidence="7" type="ORF">GCM10022239_06520</name>
</gene>
<keyword evidence="7" id="KW-0032">Aminotransferase</keyword>
<accession>A0ABP7F719</accession>
<dbReference type="GO" id="GO:0008483">
    <property type="term" value="F:transaminase activity"/>
    <property type="evidence" value="ECO:0007669"/>
    <property type="project" value="UniProtKB-KW"/>
</dbReference>
<dbReference type="InterPro" id="IPR015422">
    <property type="entry name" value="PyrdxlP-dep_Trfase_small"/>
</dbReference>
<keyword evidence="3" id="KW-0663">Pyridoxal phosphate</keyword>
<dbReference type="CDD" id="cd00609">
    <property type="entry name" value="AAT_like"/>
    <property type="match status" value="1"/>
</dbReference>
<comment type="caution">
    <text evidence="7">The sequence shown here is derived from an EMBL/GenBank/DDBJ whole genome shotgun (WGS) entry which is preliminary data.</text>
</comment>
<evidence type="ECO:0000256" key="3">
    <source>
        <dbReference type="ARBA" id="ARBA00022898"/>
    </source>
</evidence>
<dbReference type="InterPro" id="IPR004839">
    <property type="entry name" value="Aminotransferase_I/II_large"/>
</dbReference>
<evidence type="ECO:0000313" key="7">
    <source>
        <dbReference type="EMBL" id="GAA3732867.1"/>
    </source>
</evidence>
<dbReference type="PANTHER" id="PTHR43525:SF2">
    <property type="entry name" value="CYSTATHIONINE BETA-LYASE-RELATED"/>
    <property type="match status" value="1"/>
</dbReference>
<dbReference type="InterPro" id="IPR015421">
    <property type="entry name" value="PyrdxlP-dep_Trfase_major"/>
</dbReference>
<dbReference type="PANTHER" id="PTHR43525">
    <property type="entry name" value="PROTEIN MALY"/>
    <property type="match status" value="1"/>
</dbReference>
<sequence length="381" mass="41001">MDVKADSIEKLRQRTSMKWRAFPDDVLPLFVAETDYPLAPPIAETLAAAIRDSDTGYAPPTSDLPEAFASFAAARWGWTVDPAQVWTTTDVGVAIVETLRRVTKPGEGVIVNPPVYFPFFDLVAESGARIVEVPLAGGLDEGWSLDLDGIERAFQDGARAYLLCNPHNPVGRAHSADELRAVADLAAKYGATIVSDEIHGPLTYPDAAFTPFLSVSDAAREVGVCVTAASKAWNLAGLKCAVMVTAGGPNQQVVGSMPLEVYWRTSILGLKASIAGYREGTEWLDGIISSLDANRRLLTTLLAEQLPTVKYRMPEATYLAWLDFRALDWGDDPAEYALEHAKVALSNGPPFGAPGRGFARLNLACSPETLTEAVARLAGLR</sequence>
<evidence type="ECO:0000256" key="2">
    <source>
        <dbReference type="ARBA" id="ARBA00012224"/>
    </source>
</evidence>
<dbReference type="EMBL" id="BAABAE010000002">
    <property type="protein sequence ID" value="GAA3732867.1"/>
    <property type="molecule type" value="Genomic_DNA"/>
</dbReference>
<comment type="similarity">
    <text evidence="5">Belongs to the class-II pyridoxal-phosphate-dependent aminotransferase family. MalY/PatB cystathionine beta-lyase subfamily.</text>
</comment>
<feature type="domain" description="Aminotransferase class I/classII large" evidence="6">
    <location>
        <begin position="44"/>
        <end position="377"/>
    </location>
</feature>
<dbReference type="InterPro" id="IPR015424">
    <property type="entry name" value="PyrdxlP-dep_Trfase"/>
</dbReference>
<dbReference type="Gene3D" id="3.40.640.10">
    <property type="entry name" value="Type I PLP-dependent aspartate aminotransferase-like (Major domain)"/>
    <property type="match status" value="1"/>
</dbReference>
<organism evidence="7 8">
    <name type="scientific">Leifsonella bigeumensis</name>
    <dbReference type="NCBI Taxonomy" id="433643"/>
    <lineage>
        <taxon>Bacteria</taxon>
        <taxon>Bacillati</taxon>
        <taxon>Actinomycetota</taxon>
        <taxon>Actinomycetes</taxon>
        <taxon>Micrococcales</taxon>
        <taxon>Microbacteriaceae</taxon>
        <taxon>Leifsonella</taxon>
    </lineage>
</organism>
<keyword evidence="7" id="KW-0808">Transferase</keyword>
<evidence type="ECO:0000259" key="6">
    <source>
        <dbReference type="Pfam" id="PF00155"/>
    </source>
</evidence>
<dbReference type="EC" id="4.4.1.13" evidence="2"/>
<keyword evidence="4" id="KW-0456">Lyase</keyword>
<evidence type="ECO:0000313" key="8">
    <source>
        <dbReference type="Proteomes" id="UP001501004"/>
    </source>
</evidence>
<dbReference type="Pfam" id="PF00155">
    <property type="entry name" value="Aminotran_1_2"/>
    <property type="match status" value="1"/>
</dbReference>
<name>A0ABP7F719_9MICO</name>
<dbReference type="Gene3D" id="3.90.1150.10">
    <property type="entry name" value="Aspartate Aminotransferase, domain 1"/>
    <property type="match status" value="1"/>
</dbReference>
<reference evidence="8" key="1">
    <citation type="journal article" date="2019" name="Int. J. Syst. Evol. Microbiol.">
        <title>The Global Catalogue of Microorganisms (GCM) 10K type strain sequencing project: providing services to taxonomists for standard genome sequencing and annotation.</title>
        <authorList>
            <consortium name="The Broad Institute Genomics Platform"/>
            <consortium name="The Broad Institute Genome Sequencing Center for Infectious Disease"/>
            <person name="Wu L."/>
            <person name="Ma J."/>
        </authorList>
    </citation>
    <scope>NUCLEOTIDE SEQUENCE [LARGE SCALE GENOMIC DNA]</scope>
    <source>
        <strain evidence="8">JCM 16949</strain>
    </source>
</reference>
<dbReference type="InterPro" id="IPR051798">
    <property type="entry name" value="Class-II_PLP-Dep_Aminotrans"/>
</dbReference>
<keyword evidence="8" id="KW-1185">Reference proteome</keyword>
<comment type="cofactor">
    <cofactor evidence="1">
        <name>pyridoxal 5'-phosphate</name>
        <dbReference type="ChEBI" id="CHEBI:597326"/>
    </cofactor>
</comment>
<evidence type="ECO:0000256" key="4">
    <source>
        <dbReference type="ARBA" id="ARBA00023239"/>
    </source>
</evidence>
<proteinExistence type="inferred from homology"/>
<dbReference type="SUPFAM" id="SSF53383">
    <property type="entry name" value="PLP-dependent transferases"/>
    <property type="match status" value="1"/>
</dbReference>